<accession>A0A1H1SYI8</accession>
<dbReference type="SUPFAM" id="SSF55729">
    <property type="entry name" value="Acyl-CoA N-acyltransferases (Nat)"/>
    <property type="match status" value="1"/>
</dbReference>
<dbReference type="AlphaFoldDB" id="A0A1H1SYI8"/>
<keyword evidence="2" id="KW-0808">Transferase</keyword>
<dbReference type="EMBL" id="LT629757">
    <property type="protein sequence ID" value="SDS52469.1"/>
    <property type="molecule type" value="Genomic_DNA"/>
</dbReference>
<dbReference type="Gene3D" id="3.40.630.30">
    <property type="match status" value="1"/>
</dbReference>
<protein>
    <submittedName>
        <fullName evidence="2">Acetyltransferase (GNAT) family protein</fullName>
    </submittedName>
</protein>
<dbReference type="InterPro" id="IPR045865">
    <property type="entry name" value="ACT-like_dom_sf"/>
</dbReference>
<name>A0A1H1SYI8_9ACTN</name>
<dbReference type="InterPro" id="IPR000182">
    <property type="entry name" value="GNAT_dom"/>
</dbReference>
<dbReference type="Proteomes" id="UP000198859">
    <property type="component" value="Chromosome I"/>
</dbReference>
<sequence length="276" mass="28566">MFFRVRASLTDRPGALALLATRCGDAGLNILGLQIFPDLGQVTDELVISTPEDWTARAVAELVGGAGGDEVSVEPCTTHDLIDQPTRWLGAAQDVVDDPSALPHLLERLLGPHPEKWSATEHSRAGALTSLAEGVAARSGREAVPGSVPITPRSSGVEYAETPSGLQARIGGHVVGVAGFAPTAAQELTIEVAPAWRRLGIGTQLLTRGCALAAARGMTEVVLLAPAEDEGFVSMVCGAGLRARIKVTQGVLQARIALPGGPVTGLTGEERVALGR</sequence>
<evidence type="ECO:0000313" key="2">
    <source>
        <dbReference type="EMBL" id="SDS52469.1"/>
    </source>
</evidence>
<gene>
    <name evidence="2" type="ORF">SAMN04488570_2076</name>
</gene>
<dbReference type="PROSITE" id="PS51186">
    <property type="entry name" value="GNAT"/>
    <property type="match status" value="1"/>
</dbReference>
<dbReference type="SUPFAM" id="SSF55021">
    <property type="entry name" value="ACT-like"/>
    <property type="match status" value="1"/>
</dbReference>
<dbReference type="GO" id="GO:0016747">
    <property type="term" value="F:acyltransferase activity, transferring groups other than amino-acyl groups"/>
    <property type="evidence" value="ECO:0007669"/>
    <property type="project" value="InterPro"/>
</dbReference>
<proteinExistence type="predicted"/>
<keyword evidence="3" id="KW-1185">Reference proteome</keyword>
<dbReference type="OrthoDB" id="5516749at2"/>
<dbReference type="Pfam" id="PF00583">
    <property type="entry name" value="Acetyltransf_1"/>
    <property type="match status" value="1"/>
</dbReference>
<feature type="domain" description="N-acetyltransferase" evidence="1">
    <location>
        <begin position="126"/>
        <end position="276"/>
    </location>
</feature>
<dbReference type="CDD" id="cd04301">
    <property type="entry name" value="NAT_SF"/>
    <property type="match status" value="1"/>
</dbReference>
<dbReference type="RefSeq" id="WP_091729219.1">
    <property type="nucleotide sequence ID" value="NZ_LT629757.1"/>
</dbReference>
<organism evidence="2 3">
    <name type="scientific">Nocardioides scoriae</name>
    <dbReference type="NCBI Taxonomy" id="642780"/>
    <lineage>
        <taxon>Bacteria</taxon>
        <taxon>Bacillati</taxon>
        <taxon>Actinomycetota</taxon>
        <taxon>Actinomycetes</taxon>
        <taxon>Propionibacteriales</taxon>
        <taxon>Nocardioidaceae</taxon>
        <taxon>Nocardioides</taxon>
    </lineage>
</organism>
<evidence type="ECO:0000259" key="1">
    <source>
        <dbReference type="PROSITE" id="PS51186"/>
    </source>
</evidence>
<dbReference type="InterPro" id="IPR016181">
    <property type="entry name" value="Acyl_CoA_acyltransferase"/>
</dbReference>
<dbReference type="CDD" id="cd02116">
    <property type="entry name" value="ACT"/>
    <property type="match status" value="1"/>
</dbReference>
<reference evidence="3" key="1">
    <citation type="submission" date="2016-10" db="EMBL/GenBank/DDBJ databases">
        <authorList>
            <person name="Varghese N."/>
            <person name="Submissions S."/>
        </authorList>
    </citation>
    <scope>NUCLEOTIDE SEQUENCE [LARGE SCALE GENOMIC DNA]</scope>
    <source>
        <strain evidence="3">DSM 22127</strain>
    </source>
</reference>
<dbReference type="STRING" id="642780.SAMN04488570_2076"/>
<evidence type="ECO:0000313" key="3">
    <source>
        <dbReference type="Proteomes" id="UP000198859"/>
    </source>
</evidence>